<name>A0A2G9R8X0_AQUCT</name>
<protein>
    <submittedName>
        <fullName evidence="2">Uncharacterized protein</fullName>
    </submittedName>
</protein>
<feature type="signal peptide" evidence="1">
    <location>
        <begin position="1"/>
        <end position="24"/>
    </location>
</feature>
<dbReference type="OrthoDB" id="5952899at2759"/>
<feature type="chain" id="PRO_5013627896" evidence="1">
    <location>
        <begin position="25"/>
        <end position="122"/>
    </location>
</feature>
<sequence>MFFSKVKDFLLCLLELSVHPLVLRKQNFSIYMAFVFMNVFHGRIIPLCDGSCCVCWLIKQALLKALLCCAKVRNICQSIGLLFSAQIGSSHQYGHTCLGQYHMYIYVSNSISDFNMVFTMML</sequence>
<gene>
    <name evidence="2" type="ORF">AB205_0140340</name>
</gene>
<organism evidence="2">
    <name type="scientific">Aquarana catesbeiana</name>
    <name type="common">American bullfrog</name>
    <name type="synonym">Rana catesbeiana</name>
    <dbReference type="NCBI Taxonomy" id="8400"/>
    <lineage>
        <taxon>Eukaryota</taxon>
        <taxon>Metazoa</taxon>
        <taxon>Chordata</taxon>
        <taxon>Craniata</taxon>
        <taxon>Vertebrata</taxon>
        <taxon>Euteleostomi</taxon>
        <taxon>Amphibia</taxon>
        <taxon>Batrachia</taxon>
        <taxon>Anura</taxon>
        <taxon>Neobatrachia</taxon>
        <taxon>Ranoidea</taxon>
        <taxon>Ranidae</taxon>
        <taxon>Aquarana</taxon>
    </lineage>
</organism>
<reference evidence="2" key="1">
    <citation type="submission" date="2017-08" db="EMBL/GenBank/DDBJ databases">
        <title>Assembly of the North American Bullfrog Genome.</title>
        <authorList>
            <person name="Warren R.L."/>
            <person name="Vandervalk B.P."/>
            <person name="Kucuk E."/>
            <person name="Birol I."/>
            <person name="Helbing C."/>
            <person name="Pandoh P."/>
            <person name="Behsaz B."/>
            <person name="Mohamadi H."/>
            <person name="Chu J."/>
            <person name="Jackman S."/>
            <person name="Hammond S.A."/>
            <person name="Veldhoen N."/>
            <person name="Kirk H."/>
            <person name="Zhao Y."/>
            <person name="Coope R."/>
            <person name="Pleasance S."/>
            <person name="Moore R."/>
            <person name="Holt R."/>
        </authorList>
    </citation>
    <scope>NUCLEOTIDE SEQUENCE</scope>
    <source>
        <strain evidence="2">Bruno</strain>
        <tissue evidence="2">Liver</tissue>
    </source>
</reference>
<dbReference type="AlphaFoldDB" id="A0A2G9R8X0"/>
<evidence type="ECO:0000256" key="1">
    <source>
        <dbReference type="SAM" id="SignalP"/>
    </source>
</evidence>
<evidence type="ECO:0000313" key="2">
    <source>
        <dbReference type="EMBL" id="PIO24279.1"/>
    </source>
</evidence>
<proteinExistence type="predicted"/>
<dbReference type="EMBL" id="KV959518">
    <property type="protein sequence ID" value="PIO24279.1"/>
    <property type="molecule type" value="Genomic_DNA"/>
</dbReference>
<keyword evidence="1" id="KW-0732">Signal</keyword>
<accession>A0A2G9R8X0</accession>